<proteinExistence type="predicted"/>
<dbReference type="Proteomes" id="UP000008458">
    <property type="component" value="Chromosome"/>
</dbReference>
<name>F4B4I4_ACIHW</name>
<gene>
    <name evidence="1" type="ordered locus">Ahos_0181</name>
</gene>
<dbReference type="KEGG" id="aho:Ahos_0181"/>
<dbReference type="eggNOG" id="arCOG07265">
    <property type="taxonomic scope" value="Archaea"/>
</dbReference>
<sequence>MLFRRQYKTPTIMLSKIVKLPITDNEFIKSWFSDLNNIVNCIPSALKDGNFILIEIPSIIINKKIKMKYYIRIDKNFCQLTLEGKEDKMKISVILDDEPFAQIYYEGNNEGSFYKIFDEIDRKLKEKIHVDYVNYKENFMNSNLSEHLKRISFVTKLVAKSKLILEKEINTNDLISSLEELIASCNNYPVLYISGYGDGVFRLIFINGEFRGIYINYEGKESYTEEELKNLKGKFKISVYSAKLGDILSNEE</sequence>
<protein>
    <submittedName>
        <fullName evidence="1">Uncharacterized protein</fullName>
    </submittedName>
</protein>
<reference key="2">
    <citation type="journal article" date="2011" name="Extremophiles">
        <title>Genomic analyses of Acidianus hospitalis W1 a host for studying crenarchaeal virus and plasmid life cycles.</title>
        <authorList>
            <person name="You X.Y."/>
            <person name="Liu C."/>
            <person name="Wang S.Y."/>
            <person name="Jiang C.Y."/>
            <person name="Shah S.A."/>
            <person name="Prangishvili D."/>
            <person name="Liu S.J."/>
            <person name="Garrett R.A."/>
        </authorList>
    </citation>
    <scope>NUCLEOTIDE SEQUENCE</scope>
    <source>
        <strain>W1</strain>
    </source>
</reference>
<evidence type="ECO:0000313" key="1">
    <source>
        <dbReference type="EMBL" id="AEE93073.1"/>
    </source>
</evidence>
<reference evidence="1 2" key="1">
    <citation type="journal article" date="2011" name="Extremophiles">
        <title>Genomic analysis of Acidianus hospitalis W1 a host for studying crenarchaeal virus and plasmid life cycles.</title>
        <authorList>
            <person name="You X.Y."/>
            <person name="Liu C."/>
            <person name="Wang S.Y."/>
            <person name="Jiang C.Y."/>
            <person name="Shah S.A."/>
            <person name="Prangishvili D."/>
            <person name="She Q."/>
            <person name="Liu S.J."/>
            <person name="Garrett R.A."/>
        </authorList>
    </citation>
    <scope>NUCLEOTIDE SEQUENCE [LARGE SCALE GENOMIC DNA]</scope>
    <source>
        <strain evidence="1 2">W1</strain>
    </source>
</reference>
<dbReference type="EMBL" id="CP002535">
    <property type="protein sequence ID" value="AEE93073.1"/>
    <property type="molecule type" value="Genomic_DNA"/>
</dbReference>
<dbReference type="AlphaFoldDB" id="F4B4I4"/>
<keyword evidence="2" id="KW-1185">Reference proteome</keyword>
<evidence type="ECO:0000313" key="2">
    <source>
        <dbReference type="Proteomes" id="UP000008458"/>
    </source>
</evidence>
<dbReference type="HOGENOM" id="CLU_1136101_0_0_2"/>
<organism evidence="1 2">
    <name type="scientific">Acidianus hospitalis (strain W1)</name>
    <dbReference type="NCBI Taxonomy" id="933801"/>
    <lineage>
        <taxon>Archaea</taxon>
        <taxon>Thermoproteota</taxon>
        <taxon>Thermoprotei</taxon>
        <taxon>Sulfolobales</taxon>
        <taxon>Sulfolobaceae</taxon>
        <taxon>Acidianus</taxon>
    </lineage>
</organism>
<accession>F4B4I4</accession>